<dbReference type="InterPro" id="IPR053182">
    <property type="entry name" value="YobU-like_regulator"/>
</dbReference>
<keyword evidence="2" id="KW-0238">DNA-binding</keyword>
<dbReference type="RefSeq" id="WP_208918668.1">
    <property type="nucleotide sequence ID" value="NZ_LT840184.1"/>
</dbReference>
<evidence type="ECO:0000313" key="2">
    <source>
        <dbReference type="EMBL" id="SMF80038.1"/>
    </source>
</evidence>
<feature type="domain" description="AraC effector-binding" evidence="1">
    <location>
        <begin position="1"/>
        <end position="159"/>
    </location>
</feature>
<dbReference type="Proteomes" id="UP000192940">
    <property type="component" value="Chromosome I"/>
</dbReference>
<evidence type="ECO:0000313" key="3">
    <source>
        <dbReference type="Proteomes" id="UP000192940"/>
    </source>
</evidence>
<evidence type="ECO:0000259" key="1">
    <source>
        <dbReference type="SMART" id="SM00871"/>
    </source>
</evidence>
<dbReference type="InterPro" id="IPR029442">
    <property type="entry name" value="GyrI-like"/>
</dbReference>
<reference evidence="2 3" key="1">
    <citation type="submission" date="2017-04" db="EMBL/GenBank/DDBJ databases">
        <authorList>
            <person name="Afonso C.L."/>
            <person name="Miller P.J."/>
            <person name="Scott M.A."/>
            <person name="Spackman E."/>
            <person name="Goraichik I."/>
            <person name="Dimitrov K.M."/>
            <person name="Suarez D.L."/>
            <person name="Swayne D.E."/>
        </authorList>
    </citation>
    <scope>NUCLEOTIDE SEQUENCE [LARGE SCALE GENOMIC DNA]</scope>
    <source>
        <strain evidence="2 3">N3/975</strain>
    </source>
</reference>
<dbReference type="EMBL" id="LT840184">
    <property type="protein sequence ID" value="SMF80038.1"/>
    <property type="molecule type" value="Genomic_DNA"/>
</dbReference>
<dbReference type="SMART" id="SM00871">
    <property type="entry name" value="AraC_E_bind"/>
    <property type="match status" value="1"/>
</dbReference>
<dbReference type="Gene3D" id="3.20.80.10">
    <property type="entry name" value="Regulatory factor, effector binding domain"/>
    <property type="match status" value="1"/>
</dbReference>
<protein>
    <submittedName>
        <fullName evidence="2">Predicted transcriptional regulator YdeE, contains AraC-type DNA-binding domain</fullName>
    </submittedName>
</protein>
<dbReference type="PANTHER" id="PTHR36444">
    <property type="entry name" value="TRANSCRIPTIONAL REGULATOR PROTEIN YOBU-RELATED"/>
    <property type="match status" value="1"/>
</dbReference>
<sequence length="161" mass="18280">MSVEIVNRGRTRIVGLTGDVLLKDTKEQLIIPKLQQSFNERLNEIEGAVGLPVTYGVFIDPPNYNPHTDLFTWIAGVEVEEGFEPQEDMISYEIPGGTYAVLPYSGNIDNAGLAYDQLYTWISASEYEQAGTYGFEMYMKIHSAHERNDTEMRLHFPIIKK</sequence>
<accession>A0A1X7H5N0</accession>
<dbReference type="Pfam" id="PF06445">
    <property type="entry name" value="GyrI-like"/>
    <property type="match status" value="1"/>
</dbReference>
<proteinExistence type="predicted"/>
<dbReference type="PANTHER" id="PTHR36444:SF2">
    <property type="entry name" value="TRANSCRIPTIONAL REGULATOR PROTEIN YOBU-RELATED"/>
    <property type="match status" value="1"/>
</dbReference>
<dbReference type="InterPro" id="IPR010499">
    <property type="entry name" value="AraC_E-bd"/>
</dbReference>
<dbReference type="SUPFAM" id="SSF55136">
    <property type="entry name" value="Probable bacterial effector-binding domain"/>
    <property type="match status" value="1"/>
</dbReference>
<keyword evidence="3" id="KW-1185">Reference proteome</keyword>
<dbReference type="GO" id="GO:0003677">
    <property type="term" value="F:DNA binding"/>
    <property type="evidence" value="ECO:0007669"/>
    <property type="project" value="UniProtKB-KW"/>
</dbReference>
<dbReference type="InterPro" id="IPR011256">
    <property type="entry name" value="Reg_factor_effector_dom_sf"/>
</dbReference>
<dbReference type="STRING" id="1313296.SAMN05661091_1793"/>
<organism evidence="2 3">
    <name type="scientific">Paenibacillus uliginis N3/975</name>
    <dbReference type="NCBI Taxonomy" id="1313296"/>
    <lineage>
        <taxon>Bacteria</taxon>
        <taxon>Bacillati</taxon>
        <taxon>Bacillota</taxon>
        <taxon>Bacilli</taxon>
        <taxon>Bacillales</taxon>
        <taxon>Paenibacillaceae</taxon>
        <taxon>Paenibacillus</taxon>
    </lineage>
</organism>
<name>A0A1X7H5N0_9BACL</name>
<gene>
    <name evidence="2" type="ORF">SAMN05661091_1793</name>
</gene>
<dbReference type="AlphaFoldDB" id="A0A1X7H5N0"/>